<dbReference type="SUPFAM" id="SSF52949">
    <property type="entry name" value="Macro domain-like"/>
    <property type="match status" value="1"/>
</dbReference>
<dbReference type="InterPro" id="IPR050892">
    <property type="entry name" value="ADP-ribose_metab_enzymes"/>
</dbReference>
<dbReference type="GO" id="GO:0140291">
    <property type="term" value="P:peptidyl-glutamate ADP-deribosylation"/>
    <property type="evidence" value="ECO:0007669"/>
    <property type="project" value="TreeGrafter"/>
</dbReference>
<dbReference type="PANTHER" id="PTHR12521:SF0">
    <property type="entry name" value="ADP-RIBOSE GLYCOHYDROLASE OARD1"/>
    <property type="match status" value="1"/>
</dbReference>
<dbReference type="InterPro" id="IPR043472">
    <property type="entry name" value="Macro_dom-like"/>
</dbReference>
<dbReference type="AlphaFoldDB" id="A0A226MIT3"/>
<protein>
    <submittedName>
        <fullName evidence="1">Uncharacterized protein</fullName>
    </submittedName>
</protein>
<organism evidence="1 2">
    <name type="scientific">Callipepla squamata</name>
    <name type="common">Scaled quail</name>
    <dbReference type="NCBI Taxonomy" id="9009"/>
    <lineage>
        <taxon>Eukaryota</taxon>
        <taxon>Metazoa</taxon>
        <taxon>Chordata</taxon>
        <taxon>Craniata</taxon>
        <taxon>Vertebrata</taxon>
        <taxon>Euteleostomi</taxon>
        <taxon>Archelosauria</taxon>
        <taxon>Archosauria</taxon>
        <taxon>Dinosauria</taxon>
        <taxon>Saurischia</taxon>
        <taxon>Theropoda</taxon>
        <taxon>Coelurosauria</taxon>
        <taxon>Aves</taxon>
        <taxon>Neognathae</taxon>
        <taxon>Galloanserae</taxon>
        <taxon>Galliformes</taxon>
        <taxon>Odontophoridae</taxon>
        <taxon>Callipepla</taxon>
    </lineage>
</organism>
<name>A0A226MIT3_CALSU</name>
<accession>A0A226MIT3</accession>
<dbReference type="PANTHER" id="PTHR12521">
    <property type="entry name" value="PROTEIN C6ORF130"/>
    <property type="match status" value="1"/>
</dbReference>
<dbReference type="EMBL" id="MCFN01000776">
    <property type="protein sequence ID" value="OXB55226.1"/>
    <property type="molecule type" value="Genomic_DNA"/>
</dbReference>
<evidence type="ECO:0000313" key="1">
    <source>
        <dbReference type="EMBL" id="OXB55226.1"/>
    </source>
</evidence>
<sequence>MRAVLGRLARLAAVPAQARRSVLHVVPAAGALLSGCVRWIKAQPRSQSEVFVNAVLFLSSFHRRLRHSPRYHGHPRPGAGGAKKKTGEVAVLQRDDRYIYYLFFIAHFERAHSYFDVLFSRIGCGLDRLDWDKVSAILGEVFEGTDIKITVYTL</sequence>
<comment type="caution">
    <text evidence="1">The sequence shown here is derived from an EMBL/GenBank/DDBJ whole genome shotgun (WGS) entry which is preliminary data.</text>
</comment>
<dbReference type="Proteomes" id="UP000198323">
    <property type="component" value="Unassembled WGS sequence"/>
</dbReference>
<dbReference type="Gene3D" id="3.40.220.10">
    <property type="entry name" value="Leucine Aminopeptidase, subunit E, domain 1"/>
    <property type="match status" value="1"/>
</dbReference>
<dbReference type="OrthoDB" id="2155246at2759"/>
<gene>
    <name evidence="1" type="ORF">ASZ78_001641</name>
</gene>
<keyword evidence="2" id="KW-1185">Reference proteome</keyword>
<evidence type="ECO:0000313" key="2">
    <source>
        <dbReference type="Proteomes" id="UP000198323"/>
    </source>
</evidence>
<proteinExistence type="predicted"/>
<reference evidence="1 2" key="1">
    <citation type="submission" date="2016-07" db="EMBL/GenBank/DDBJ databases">
        <title>Disparate Historic Effective Population Sizes Predicted by Modern Levels of Genome Diversity for the Scaled Quail (Callipepla squamata) and the Northern Bobwhite (Colinus virginianus): Inferences from First and Second Generation Draft Genome Assemblies for Sympatric New World Quail.</title>
        <authorList>
            <person name="Oldeschulte D.L."/>
            <person name="Halley Y.A."/>
            <person name="Bhattarai E.K."/>
            <person name="Brashear W.A."/>
            <person name="Hill J."/>
            <person name="Metz R.P."/>
            <person name="Johnson C.D."/>
            <person name="Rollins D."/>
            <person name="Peterson M.J."/>
            <person name="Bickhart D.M."/>
            <person name="Decker J.E."/>
            <person name="Seabury C.M."/>
        </authorList>
    </citation>
    <scope>NUCLEOTIDE SEQUENCE [LARGE SCALE GENOMIC DNA]</scope>
    <source>
        <strain evidence="1 2">Texas</strain>
        <tissue evidence="1">Leg muscle</tissue>
    </source>
</reference>